<dbReference type="OrthoDB" id="202825at2759"/>
<sequence>MYKHFCEVSKAFEIYCFADFRNTLLGATSMGKPALVKNDPDTQIYYKVWNLLWTWGRPKLDYSKLLVWQKVNHFPDSKFLSRKDCLKRCIERYIKRPPGSRGSQLAEFFRVTPETFVLPHDYCEFIEAFSKYREKNPSERMWIMKPVCSSRGRGISVISDINEVSYSEPTIVQKYIERPLLLDGYKFDLRIYVLVTSFNPLEAYIYKEGFARLATVKYSVTGDDMKNRLIHLTNTSVQKKHVDNLPNDRRRMLGGDWLHDA</sequence>
<dbReference type="GO" id="GO:0005524">
    <property type="term" value="F:ATP binding"/>
    <property type="evidence" value="ECO:0007669"/>
    <property type="project" value="UniProtKB-KW"/>
</dbReference>
<dbReference type="Proteomes" id="UP000591131">
    <property type="component" value="Unassembled WGS sequence"/>
</dbReference>
<organism evidence="4 5">
    <name type="scientific">Perkinsus chesapeaki</name>
    <name type="common">Clam parasite</name>
    <name type="synonym">Perkinsus andrewsi</name>
    <dbReference type="NCBI Taxonomy" id="330153"/>
    <lineage>
        <taxon>Eukaryota</taxon>
        <taxon>Sar</taxon>
        <taxon>Alveolata</taxon>
        <taxon>Perkinsozoa</taxon>
        <taxon>Perkinsea</taxon>
        <taxon>Perkinsida</taxon>
        <taxon>Perkinsidae</taxon>
        <taxon>Perkinsus</taxon>
    </lineage>
</organism>
<protein>
    <submittedName>
        <fullName evidence="4">Uncharacterized protein</fullName>
    </submittedName>
</protein>
<keyword evidence="1" id="KW-0436">Ligase</keyword>
<dbReference type="PANTHER" id="PTHR12241:SF155">
    <property type="entry name" value="TUBULIN-TYROSINE LIGASE FAMILY PROTEIN"/>
    <property type="match status" value="1"/>
</dbReference>
<evidence type="ECO:0000313" key="4">
    <source>
        <dbReference type="EMBL" id="KAF4654898.1"/>
    </source>
</evidence>
<dbReference type="EMBL" id="JAAPAO010000695">
    <property type="protein sequence ID" value="KAF4654898.1"/>
    <property type="molecule type" value="Genomic_DNA"/>
</dbReference>
<gene>
    <name evidence="4" type="ORF">FOL47_009699</name>
</gene>
<evidence type="ECO:0000256" key="1">
    <source>
        <dbReference type="ARBA" id="ARBA00022598"/>
    </source>
</evidence>
<dbReference type="InterPro" id="IPR004344">
    <property type="entry name" value="TTL/TTLL_fam"/>
</dbReference>
<dbReference type="PROSITE" id="PS51221">
    <property type="entry name" value="TTL"/>
    <property type="match status" value="1"/>
</dbReference>
<keyword evidence="3" id="KW-0067">ATP-binding</keyword>
<dbReference type="Gene3D" id="3.30.470.20">
    <property type="entry name" value="ATP-grasp fold, B domain"/>
    <property type="match status" value="1"/>
</dbReference>
<reference evidence="4 5" key="1">
    <citation type="submission" date="2020-04" db="EMBL/GenBank/DDBJ databases">
        <title>Perkinsus chesapeaki whole genome sequence.</title>
        <authorList>
            <person name="Bogema D.R."/>
        </authorList>
    </citation>
    <scope>NUCLEOTIDE SEQUENCE [LARGE SCALE GENOMIC DNA]</scope>
    <source>
        <strain evidence="4">ATCC PRA-425</strain>
    </source>
</reference>
<dbReference type="Pfam" id="PF03133">
    <property type="entry name" value="TTL"/>
    <property type="match status" value="1"/>
</dbReference>
<evidence type="ECO:0000313" key="5">
    <source>
        <dbReference type="Proteomes" id="UP000591131"/>
    </source>
</evidence>
<dbReference type="PANTHER" id="PTHR12241">
    <property type="entry name" value="TUBULIN POLYGLUTAMYLASE"/>
    <property type="match status" value="1"/>
</dbReference>
<dbReference type="AlphaFoldDB" id="A0A7J6L6T0"/>
<dbReference type="GO" id="GO:0070740">
    <property type="term" value="F:tubulin-glutamic acid ligase activity"/>
    <property type="evidence" value="ECO:0007669"/>
    <property type="project" value="TreeGrafter"/>
</dbReference>
<keyword evidence="5" id="KW-1185">Reference proteome</keyword>
<name>A0A7J6L6T0_PERCH</name>
<comment type="caution">
    <text evidence="4">The sequence shown here is derived from an EMBL/GenBank/DDBJ whole genome shotgun (WGS) entry which is preliminary data.</text>
</comment>
<evidence type="ECO:0000256" key="2">
    <source>
        <dbReference type="ARBA" id="ARBA00022741"/>
    </source>
</evidence>
<dbReference type="GO" id="GO:0015631">
    <property type="term" value="F:tubulin binding"/>
    <property type="evidence" value="ECO:0007669"/>
    <property type="project" value="TreeGrafter"/>
</dbReference>
<proteinExistence type="predicted"/>
<dbReference type="SUPFAM" id="SSF56059">
    <property type="entry name" value="Glutathione synthetase ATP-binding domain-like"/>
    <property type="match status" value="1"/>
</dbReference>
<evidence type="ECO:0000256" key="3">
    <source>
        <dbReference type="ARBA" id="ARBA00022840"/>
    </source>
</evidence>
<accession>A0A7J6L6T0</accession>
<dbReference type="GO" id="GO:0000226">
    <property type="term" value="P:microtubule cytoskeleton organization"/>
    <property type="evidence" value="ECO:0007669"/>
    <property type="project" value="TreeGrafter"/>
</dbReference>
<dbReference type="GO" id="GO:0036064">
    <property type="term" value="C:ciliary basal body"/>
    <property type="evidence" value="ECO:0007669"/>
    <property type="project" value="TreeGrafter"/>
</dbReference>
<keyword evidence="2" id="KW-0547">Nucleotide-binding</keyword>